<keyword evidence="2" id="KW-1185">Reference proteome</keyword>
<dbReference type="InterPro" id="IPR032062">
    <property type="entry name" value="DUF4803"/>
</dbReference>
<dbReference type="AlphaFoldDB" id="A0AA39KPN1"/>
<name>A0AA39KPN1_MICHY</name>
<organism evidence="1 2">
    <name type="scientific">Microctonus hyperodae</name>
    <name type="common">Parasitoid wasp</name>
    <dbReference type="NCBI Taxonomy" id="165561"/>
    <lineage>
        <taxon>Eukaryota</taxon>
        <taxon>Metazoa</taxon>
        <taxon>Ecdysozoa</taxon>
        <taxon>Arthropoda</taxon>
        <taxon>Hexapoda</taxon>
        <taxon>Insecta</taxon>
        <taxon>Pterygota</taxon>
        <taxon>Neoptera</taxon>
        <taxon>Endopterygota</taxon>
        <taxon>Hymenoptera</taxon>
        <taxon>Apocrita</taxon>
        <taxon>Ichneumonoidea</taxon>
        <taxon>Braconidae</taxon>
        <taxon>Euphorinae</taxon>
        <taxon>Microctonus</taxon>
    </lineage>
</organism>
<dbReference type="Proteomes" id="UP001168972">
    <property type="component" value="Unassembled WGS sequence"/>
</dbReference>
<dbReference type="Pfam" id="PF16061">
    <property type="entry name" value="DUF4803"/>
    <property type="match status" value="1"/>
</dbReference>
<gene>
    <name evidence="1" type="ORF">PV327_002838</name>
</gene>
<evidence type="ECO:0000313" key="2">
    <source>
        <dbReference type="Proteomes" id="UP001168972"/>
    </source>
</evidence>
<proteinExistence type="predicted"/>
<protein>
    <submittedName>
        <fullName evidence="1">Uncharacterized protein</fullName>
    </submittedName>
</protein>
<comment type="caution">
    <text evidence="1">The sequence shown here is derived from an EMBL/GenBank/DDBJ whole genome shotgun (WGS) entry which is preliminary data.</text>
</comment>
<dbReference type="EMBL" id="JAQQBR010001831">
    <property type="protein sequence ID" value="KAK0169092.1"/>
    <property type="molecule type" value="Genomic_DNA"/>
</dbReference>
<evidence type="ECO:0000313" key="1">
    <source>
        <dbReference type="EMBL" id="KAK0169092.1"/>
    </source>
</evidence>
<reference evidence="1" key="2">
    <citation type="submission" date="2023-03" db="EMBL/GenBank/DDBJ databases">
        <authorList>
            <person name="Inwood S.N."/>
            <person name="Skelly J.G."/>
            <person name="Guhlin J."/>
            <person name="Harrop T.W.R."/>
            <person name="Goldson S.G."/>
            <person name="Dearden P.K."/>
        </authorList>
    </citation>
    <scope>NUCLEOTIDE SEQUENCE</scope>
    <source>
        <strain evidence="1">Lincoln</strain>
        <tissue evidence="1">Whole body</tissue>
    </source>
</reference>
<reference evidence="1" key="1">
    <citation type="journal article" date="2023" name="bioRxiv">
        <title>Scaffold-level genome assemblies of two parasitoid biocontrol wasps reveal the parthenogenesis mechanism and an associated novel virus.</title>
        <authorList>
            <person name="Inwood S."/>
            <person name="Skelly J."/>
            <person name="Guhlin J."/>
            <person name="Harrop T."/>
            <person name="Goldson S."/>
            <person name="Dearden P."/>
        </authorList>
    </citation>
    <scope>NUCLEOTIDE SEQUENCE</scope>
    <source>
        <strain evidence="1">Lincoln</strain>
        <tissue evidence="1">Whole body</tissue>
    </source>
</reference>
<sequence length="460" mass="53354">MNLKSLCMFVKEQMYNEFQKISLNDNKCIKTQSLNQGIYWIHNLVLLTLIKGHLILMSRATGSDHKKQKSIKLLQQYNRRVSILKSETRNILHHPLPREIRQLDPKVHVEGITYDRLKYFIQGYLTGEQYLNEFASCSSKCWEYSRTKHHNERGFFIPNSNLICHGTIHNCKESPIQYICEQPHSKRNDRRYVEVNFSKWNTPHCNNKTNQKNRKRIKAFSVVEAGILPWAMNNHEMCELCECYCDYKNTVKSIRSFSLKEVNSNTNENYVITGIRFRIVNQVICLQIQQGKLTNTIIDPETVHWQPVNLPLLKNNNQVVRLNYTIRSLNLDDVEVSRSSIVTGVKVFRNGSMNSSPIWYFPKSNVETRKEININNLNVPTSSLEENEILSKPNEYYVKFTTTSWKTDIAQTVVPFIDLQEVTTDPPSAIGGVGIYHKRQKSDGGFIAPKLLSVNYSSIL</sequence>
<dbReference type="PANTHER" id="PTHR47890">
    <property type="entry name" value="LD24308P"/>
    <property type="match status" value="1"/>
</dbReference>
<accession>A0AA39KPN1</accession>
<dbReference type="PANTHER" id="PTHR47890:SF1">
    <property type="entry name" value="LD24308P"/>
    <property type="match status" value="1"/>
</dbReference>